<dbReference type="Proteomes" id="UP000673691">
    <property type="component" value="Unassembled WGS sequence"/>
</dbReference>
<evidence type="ECO:0000313" key="3">
    <source>
        <dbReference type="Proteomes" id="UP000673691"/>
    </source>
</evidence>
<name>A0A8H8DH36_9FUNG</name>
<organism evidence="2 3">
    <name type="scientific">Olpidium bornovanus</name>
    <dbReference type="NCBI Taxonomy" id="278681"/>
    <lineage>
        <taxon>Eukaryota</taxon>
        <taxon>Fungi</taxon>
        <taxon>Fungi incertae sedis</taxon>
        <taxon>Olpidiomycota</taxon>
        <taxon>Olpidiomycotina</taxon>
        <taxon>Olpidiomycetes</taxon>
        <taxon>Olpidiales</taxon>
        <taxon>Olpidiaceae</taxon>
        <taxon>Olpidium</taxon>
    </lineage>
</organism>
<protein>
    <submittedName>
        <fullName evidence="2">Uncharacterized protein</fullName>
    </submittedName>
</protein>
<evidence type="ECO:0000256" key="1">
    <source>
        <dbReference type="SAM" id="MobiDB-lite"/>
    </source>
</evidence>
<proteinExistence type="predicted"/>
<gene>
    <name evidence="2" type="ORF">BJ554DRAFT_1594</name>
</gene>
<dbReference type="EMBL" id="JAEFCI010008807">
    <property type="protein sequence ID" value="KAG5458225.1"/>
    <property type="molecule type" value="Genomic_DNA"/>
</dbReference>
<feature type="region of interest" description="Disordered" evidence="1">
    <location>
        <begin position="1"/>
        <end position="31"/>
    </location>
</feature>
<accession>A0A8H8DH36</accession>
<sequence length="119" mass="13497">MTGKGQGNAEQGRKGRCVMPKRAGTSNYSRENAIDRGRRVDWRTRNGTVLHSRRAERRFESEAVCAPRAHETRTSRALRSTKVAVCARTLRKGLSLCRCFARYGSENGCCRLQMRFYPG</sequence>
<dbReference type="AlphaFoldDB" id="A0A8H8DH36"/>
<reference evidence="2 3" key="1">
    <citation type="journal article" name="Sci. Rep.">
        <title>Genome-scale phylogenetic analyses confirm Olpidium as the closest living zoosporic fungus to the non-flagellated, terrestrial fungi.</title>
        <authorList>
            <person name="Chang Y."/>
            <person name="Rochon D."/>
            <person name="Sekimoto S."/>
            <person name="Wang Y."/>
            <person name="Chovatia M."/>
            <person name="Sandor L."/>
            <person name="Salamov A."/>
            <person name="Grigoriev I.V."/>
            <person name="Stajich J.E."/>
            <person name="Spatafora J.W."/>
        </authorList>
    </citation>
    <scope>NUCLEOTIDE SEQUENCE [LARGE SCALE GENOMIC DNA]</scope>
    <source>
        <strain evidence="2">S191</strain>
    </source>
</reference>
<evidence type="ECO:0000313" key="2">
    <source>
        <dbReference type="EMBL" id="KAG5458225.1"/>
    </source>
</evidence>
<keyword evidence="3" id="KW-1185">Reference proteome</keyword>
<comment type="caution">
    <text evidence="2">The sequence shown here is derived from an EMBL/GenBank/DDBJ whole genome shotgun (WGS) entry which is preliminary data.</text>
</comment>